<protein>
    <recommendedName>
        <fullName evidence="1">Na+-translocating membrane potential-generating system MpsC domain-containing protein</fullName>
    </recommendedName>
</protein>
<accession>A0A1Q2L4E3</accession>
<dbReference type="KEGG" id="pmar:B0X71_17570"/>
<dbReference type="Proteomes" id="UP000188184">
    <property type="component" value="Chromosome"/>
</dbReference>
<reference evidence="2 3" key="1">
    <citation type="submission" date="2017-02" db="EMBL/GenBank/DDBJ databases">
        <title>The complete genomic sequence of a novel cold adapted crude oil-degrading bacterium Planococcus qaidamina Y42.</title>
        <authorList>
            <person name="Yang R."/>
        </authorList>
    </citation>
    <scope>NUCLEOTIDE SEQUENCE [LARGE SCALE GENOMIC DNA]</scope>
    <source>
        <strain evidence="2 3">Y42</strain>
    </source>
</reference>
<dbReference type="InterPro" id="IPR018745">
    <property type="entry name" value="MpsC"/>
</dbReference>
<evidence type="ECO:0000313" key="3">
    <source>
        <dbReference type="Proteomes" id="UP000188184"/>
    </source>
</evidence>
<dbReference type="OrthoDB" id="2677857at2"/>
<dbReference type="AlphaFoldDB" id="A0A1Q2L4E3"/>
<dbReference type="Pfam" id="PF10057">
    <property type="entry name" value="MpsC"/>
    <property type="match status" value="1"/>
</dbReference>
<keyword evidence="3" id="KW-1185">Reference proteome</keyword>
<evidence type="ECO:0000313" key="2">
    <source>
        <dbReference type="EMBL" id="AQQ54732.1"/>
    </source>
</evidence>
<proteinExistence type="predicted"/>
<gene>
    <name evidence="2" type="ORF">B0X71_17570</name>
</gene>
<organism evidence="2 3">
    <name type="scientific">Planococcus lenghuensis</name>
    <dbReference type="NCBI Taxonomy" id="2213202"/>
    <lineage>
        <taxon>Bacteria</taxon>
        <taxon>Bacillati</taxon>
        <taxon>Bacillota</taxon>
        <taxon>Bacilli</taxon>
        <taxon>Bacillales</taxon>
        <taxon>Caryophanaceae</taxon>
        <taxon>Planococcus</taxon>
    </lineage>
</organism>
<evidence type="ECO:0000259" key="1">
    <source>
        <dbReference type="Pfam" id="PF10057"/>
    </source>
</evidence>
<dbReference type="RefSeq" id="WP_077590632.1">
    <property type="nucleotide sequence ID" value="NZ_CP019640.1"/>
</dbReference>
<sequence>MAKNTLVQSEISGYISNLLRAHFGKGPTAVYVTIEHSFISIHFRGFLAAMEKNMMDQNELRKVLVTRNLIIRNLEPEIMDKIEELTGSRIQEFYTDWNFEKETGLIIGVIDGEFEKQPSAEPDSVNEQALRNYIDRASGITQKTPARTDLYWLDNRTLLVRRSEILLEIEKEFIRSGFLEELKFSRKQLENRAFQEAEPETVLEGSIEEMFLFWNFEKDQGYTVFRLGKKKE</sequence>
<feature type="domain" description="Na+-translocating membrane potential-generating system MpsC" evidence="1">
    <location>
        <begin position="7"/>
        <end position="111"/>
    </location>
</feature>
<dbReference type="EMBL" id="CP019640">
    <property type="protein sequence ID" value="AQQ54732.1"/>
    <property type="molecule type" value="Genomic_DNA"/>
</dbReference>
<name>A0A1Q2L4E3_9BACL</name>